<dbReference type="Gene3D" id="2.130.10.10">
    <property type="entry name" value="YVTN repeat-like/Quinoprotein amine dehydrogenase"/>
    <property type="match status" value="2"/>
</dbReference>
<dbReference type="eggNOG" id="KOG4658">
    <property type="taxonomic scope" value="Eukaryota"/>
</dbReference>
<dbReference type="InterPro" id="IPR002182">
    <property type="entry name" value="NB-ARC"/>
</dbReference>
<dbReference type="PANTHER" id="PTHR22845:SF5">
    <property type="entry name" value="APOPTOTIC PROTEASE-ACTIVATING FACTOR 1"/>
    <property type="match status" value="1"/>
</dbReference>
<sequence length="1497" mass="173379">MSICEMSEIKYCYKDIIPVFLEDFKKDFDCKDIEEALRAILKKEEVDNIVNESHPLQTYRLFWTLRDQGKNVVKRFVEEVLKDSHGPNYGFLLSAIQKECKEPSLNTKNYISKVDRLYNDNQKFTKYNVSRIEQYLELQKALLELRPSKNVLVEGDLGAGKQWLALDVCSSYVVQQKMDFNIFWLDVRTCCSPKSRLEALQSFLYIIDHNQQVNCDGSIQLQTEWLKSKLSDKLKSELYKNCLLVLRNVQNKETWEAFNLGCKILLTTRQKNVVNFLSTLTTTHVTLKDALSPFETESLFSKFLPEITYESLKKLTVTLIQEKKTNPLLLTTIARSIRDDHCTIDNWDQRNSEKLTSIIETTLNVLNSDERQLYKNLFIFPKSAYIPLHLLGIVWPGNDPITIVNKLYKYSLIKKHLDSKKRMTITLPSIYFELSIHIVNEAVLHRKIIEHYNIPQVFDETNGLLIPNLDSYFYKHIGHHISKINDNIERETLFRKVYLDFRFLDQKIRNDCTPLGARGYVLPTLQVLRLYEAQIINEKQYMCAHQSSDYKDNDNVYYDLLLNALITFLLNAEEKLIRSEFSCLLQIALMTEVGVVYDEAFRQAQRLPSYVWFTECGQSNPHRQIINLGKHQVRHAIYLDDDYCLMALSNQQLLLTDVSLDGDVSYLLSDNNDLYDIVEMCVFNKHKHLLTLYSNGSLKLWSLQHLLRRRNTDSSVRPRLGQVAKHSKIFCNVKFVNNDVQRLTNTSADQKICSFFLEEKDDEDENIFIQLHVAFNNGDICICDWENKEEKFKQSHTPILKTQQRKLRCFSKLMDRFYVLCTVDCKLTVWDLRRGSKETEHDFGNEEALKMETYIDKNEDYTMLLLIFKSRVWQLRFKHSDNNSTIVKKPLHFTDMDAVSITCGKLSKDGRYLVLGTVQGLIVYDLKVFDSVLRSNISEHIICLDIYDLNSPKLKYIVLCGAAGKSILHLYTLRNIPANENQSITWAHKAKRESYSNNTTVDLQSYLEPNVYLRPLLIKCNNDTLLAVDSRSRIHKIQIEDGESHWSMITTPLMDRNSHITALCTCKNNNIFAGYSNGVIFNISKNEKLLQEYSTNQVDYINMINSTILITSSKTSSKYATLIFNLSKLEMNTASSSIWPIKLSKYTMSARLFNEHFLLIFTENGVISIDLYSPQQIHHFVGPYDRLVGFDMNEHRLYLAFINRTVKICEVNSTGHKLNYKSLCKENIKCQDIINELTVTHDGKLVAIGFKNGQIKIYIYDNQRLEFIFTISQGHEPCQSIKMLFSPCKQILVSCAERLCFWDVNYILSNRMTAKCRSRRYNRDLHHSQFLPKGHEEVDASPWSGVPKDLKEPLTVSNSSKSINMHLEAEQNRAYLWRGKRGHAKFPALLACITFVGNKGLSFYANVDFTQFYAIDNEGVFYHLKILEFLSEYKPKLSSTGLVRDVGLEFSSYQGVMHLPCIADGNNGIDVVGNSNLSSNCFLSEKNTQVYDPSNVI</sequence>
<evidence type="ECO:0000259" key="3">
    <source>
        <dbReference type="Pfam" id="PF22164"/>
    </source>
</evidence>
<dbReference type="PANTHER" id="PTHR22845">
    <property type="entry name" value="APOPTOTIC PROTEASE-ACTIVATING FACTOR 1"/>
    <property type="match status" value="1"/>
</dbReference>
<dbReference type="GO" id="GO:0035006">
    <property type="term" value="P:melanization defense response"/>
    <property type="evidence" value="ECO:0007669"/>
    <property type="project" value="EnsemblMetazoa"/>
</dbReference>
<dbReference type="Pfam" id="PF22164">
    <property type="entry name" value="WHD_Dark"/>
    <property type="match status" value="1"/>
</dbReference>
<dbReference type="Proteomes" id="UP000009192">
    <property type="component" value="Unassembled WGS sequence"/>
</dbReference>
<dbReference type="OrthoDB" id="1357022at2759"/>
<keyword evidence="6" id="KW-1185">Reference proteome</keyword>
<dbReference type="GO" id="GO:0043531">
    <property type="term" value="F:ADP binding"/>
    <property type="evidence" value="ECO:0007669"/>
    <property type="project" value="EnsemblMetazoa"/>
</dbReference>
<gene>
    <name evidence="4" type="primary">Dmoj\GI21338</name>
    <name evidence="4" type="ORF">Dmoj_GI21338</name>
</gene>
<dbReference type="GO" id="GO:0048102">
    <property type="term" value="P:autophagic cell death"/>
    <property type="evidence" value="ECO:0007669"/>
    <property type="project" value="EnsemblMetazoa"/>
</dbReference>
<evidence type="ECO:0000259" key="1">
    <source>
        <dbReference type="Pfam" id="PF00931"/>
    </source>
</evidence>
<dbReference type="GO" id="GO:0042594">
    <property type="term" value="P:response to starvation"/>
    <property type="evidence" value="ECO:0007669"/>
    <property type="project" value="EnsemblMetazoa"/>
</dbReference>
<dbReference type="GO" id="GO:0022416">
    <property type="term" value="P:chaeta development"/>
    <property type="evidence" value="ECO:0007669"/>
    <property type="project" value="EnsemblMetazoa"/>
</dbReference>
<reference evidence="4" key="2">
    <citation type="journal article" date="2008" name="Bioinformatics">
        <title>Assembly reconciliation.</title>
        <authorList>
            <person name="Zimin A.V."/>
            <person name="Smith D.R."/>
            <person name="Sutton G."/>
            <person name="Yorke J.A."/>
        </authorList>
    </citation>
    <scope>NUCLEOTIDE SEQUENCE</scope>
    <source>
        <strain evidence="4">TSC#15081-1352.22</strain>
    </source>
</reference>
<dbReference type="KEGG" id="dmo:Dmoj_GI21338"/>
<dbReference type="GO" id="GO:0007291">
    <property type="term" value="P:sperm individualization"/>
    <property type="evidence" value="ECO:0007669"/>
    <property type="project" value="EnsemblMetazoa"/>
</dbReference>
<dbReference type="InterPro" id="IPR027417">
    <property type="entry name" value="P-loop_NTPase"/>
</dbReference>
<dbReference type="EMBL" id="CH933808">
    <property type="protein sequence ID" value="EDW10865.1"/>
    <property type="molecule type" value="Genomic_DNA"/>
</dbReference>
<dbReference type="HOGENOM" id="CLU_248857_0_0_1"/>
<dbReference type="InterPro" id="IPR011044">
    <property type="entry name" value="Quino_amine_DH_bsu"/>
</dbReference>
<dbReference type="GO" id="GO:0070050">
    <property type="term" value="P:neuron cellular homeostasis"/>
    <property type="evidence" value="ECO:0007669"/>
    <property type="project" value="EnsemblMetazoa"/>
</dbReference>
<dbReference type="Gene3D" id="1.25.40.370">
    <property type="match status" value="1"/>
</dbReference>
<evidence type="ECO:0000313" key="5">
    <source>
        <dbReference type="EMBL" id="KRG05552.1"/>
    </source>
</evidence>
<dbReference type="GO" id="GO:0010332">
    <property type="term" value="P:response to gamma radiation"/>
    <property type="evidence" value="ECO:0007669"/>
    <property type="project" value="EnsemblMetazoa"/>
</dbReference>
<dbReference type="GO" id="GO:0070328">
    <property type="term" value="P:triglyceride homeostasis"/>
    <property type="evidence" value="ECO:0007669"/>
    <property type="project" value="EnsemblMetazoa"/>
</dbReference>
<dbReference type="Gene3D" id="3.40.50.300">
    <property type="entry name" value="P-loop containing nucleotide triphosphate hydrolases"/>
    <property type="match status" value="1"/>
</dbReference>
<dbReference type="OMA" id="VKLWSLW"/>
<dbReference type="GO" id="GO:0043293">
    <property type="term" value="C:apoptosome"/>
    <property type="evidence" value="ECO:0007669"/>
    <property type="project" value="EnsemblMetazoa"/>
</dbReference>
<feature type="domain" description="Dark winged-helix" evidence="3">
    <location>
        <begin position="371"/>
        <end position="434"/>
    </location>
</feature>
<dbReference type="Pfam" id="PF00931">
    <property type="entry name" value="NB-ARC"/>
    <property type="match status" value="1"/>
</dbReference>
<evidence type="ECO:0000313" key="4">
    <source>
        <dbReference type="EMBL" id="EDW10865.1"/>
    </source>
</evidence>
<accession>B4KML8</accession>
<dbReference type="GO" id="GO:0048813">
    <property type="term" value="P:dendrite morphogenesis"/>
    <property type="evidence" value="ECO:0007669"/>
    <property type="project" value="EnsemblMetazoa"/>
</dbReference>
<dbReference type="InParanoid" id="B4KML8"/>
<dbReference type="InterPro" id="IPR054304">
    <property type="entry name" value="Dark_CARD"/>
</dbReference>
<reference evidence="4" key="3">
    <citation type="submission" date="2015-11" db="EMBL/GenBank/DDBJ databases">
        <authorList>
            <consortium name="FlyBase"/>
        </authorList>
    </citation>
    <scope>NUCLEOTIDE SEQUENCE</scope>
    <source>
        <strain evidence="4">TSC#15081-1352.22</strain>
    </source>
</reference>
<dbReference type="GO" id="GO:0034352">
    <property type="term" value="P:positive regulation of glial cell apoptotic process"/>
    <property type="evidence" value="ECO:0007669"/>
    <property type="project" value="EnsemblMetazoa"/>
</dbReference>
<dbReference type="GO" id="GO:0002921">
    <property type="term" value="P:negative regulation of humoral immune response"/>
    <property type="evidence" value="ECO:0007669"/>
    <property type="project" value="EnsemblMetazoa"/>
</dbReference>
<dbReference type="GO" id="GO:1901053">
    <property type="term" value="P:sarcosine catabolic process"/>
    <property type="evidence" value="ECO:0007669"/>
    <property type="project" value="EnsemblMetazoa"/>
</dbReference>
<dbReference type="SUPFAM" id="SSF52540">
    <property type="entry name" value="P-loop containing nucleoside triphosphate hydrolases"/>
    <property type="match status" value="1"/>
</dbReference>
<feature type="domain" description="NB-ARC" evidence="1">
    <location>
        <begin position="137"/>
        <end position="285"/>
    </location>
</feature>
<evidence type="ECO:0000313" key="6">
    <source>
        <dbReference type="Proteomes" id="UP000009192"/>
    </source>
</evidence>
<dbReference type="GO" id="GO:0046667">
    <property type="term" value="P:compound eye retinal cell programmed cell death"/>
    <property type="evidence" value="ECO:0007669"/>
    <property type="project" value="EnsemblMetazoa"/>
</dbReference>
<dbReference type="GO" id="GO:0005198">
    <property type="term" value="F:structural molecule activity"/>
    <property type="evidence" value="ECO:0007669"/>
    <property type="project" value="EnsemblMetazoa"/>
</dbReference>
<dbReference type="SUPFAM" id="SSF50969">
    <property type="entry name" value="YVTN repeat-like/Quinoprotein amine dehydrogenase"/>
    <property type="match status" value="1"/>
</dbReference>
<organism evidence="4 6">
    <name type="scientific">Drosophila mojavensis</name>
    <name type="common">Fruit fly</name>
    <dbReference type="NCBI Taxonomy" id="7230"/>
    <lineage>
        <taxon>Eukaryota</taxon>
        <taxon>Metazoa</taxon>
        <taxon>Ecdysozoa</taxon>
        <taxon>Arthropoda</taxon>
        <taxon>Hexapoda</taxon>
        <taxon>Insecta</taxon>
        <taxon>Pterygota</taxon>
        <taxon>Neoptera</taxon>
        <taxon>Endopterygota</taxon>
        <taxon>Diptera</taxon>
        <taxon>Brachycera</taxon>
        <taxon>Muscomorpha</taxon>
        <taxon>Ephydroidea</taxon>
        <taxon>Drosophilidae</taxon>
        <taxon>Drosophila</taxon>
    </lineage>
</organism>
<dbReference type="GO" id="GO:0035070">
    <property type="term" value="P:salivary gland histolysis"/>
    <property type="evidence" value="ECO:0007669"/>
    <property type="project" value="EnsemblMetazoa"/>
</dbReference>
<feature type="domain" description="Dark CARD" evidence="2">
    <location>
        <begin position="15"/>
        <end position="96"/>
    </location>
</feature>
<dbReference type="InterPro" id="IPR015943">
    <property type="entry name" value="WD40/YVTN_repeat-like_dom_sf"/>
</dbReference>
<name>B4KML8_DROMO</name>
<dbReference type="InterPro" id="IPR054042">
    <property type="entry name" value="WHD_Dark"/>
</dbReference>
<dbReference type="FunCoup" id="B4KML8">
    <property type="interactions" value="13"/>
</dbReference>
<dbReference type="SUPFAM" id="SSF50998">
    <property type="entry name" value="Quinoprotein alcohol dehydrogenase-like"/>
    <property type="match status" value="1"/>
</dbReference>
<dbReference type="GO" id="GO:0006915">
    <property type="term" value="P:apoptotic process"/>
    <property type="evidence" value="ECO:0007669"/>
    <property type="project" value="EnsemblMetazoa"/>
</dbReference>
<evidence type="ECO:0000259" key="2">
    <source>
        <dbReference type="Pfam" id="PF22080"/>
    </source>
</evidence>
<dbReference type="GO" id="GO:1904747">
    <property type="term" value="P:positive regulation of apoptotic process involved in development"/>
    <property type="evidence" value="ECO:0007669"/>
    <property type="project" value="EnsemblMetazoa"/>
</dbReference>
<reference evidence="4 6" key="1">
    <citation type="journal article" date="2007" name="Nature">
        <title>Evolution of genes and genomes on the Drosophila phylogeny.</title>
        <authorList>
            <consortium name="Drosophila 12 Genomes Consortium"/>
            <person name="Clark A.G."/>
            <person name="Eisen M.B."/>
            <person name="Smith D.R."/>
            <person name="Bergman C.M."/>
            <person name="Oliver B."/>
            <person name="Markow T.A."/>
            <person name="Kaufman T.C."/>
            <person name="Kellis M."/>
            <person name="Gelbart W."/>
            <person name="Iyer V.N."/>
            <person name="Pollard D.A."/>
            <person name="Sackton T.B."/>
            <person name="Larracuente A.M."/>
            <person name="Singh N.D."/>
            <person name="Abad J.P."/>
            <person name="Abt D.N."/>
            <person name="Adryan B."/>
            <person name="Aguade M."/>
            <person name="Akashi H."/>
            <person name="Anderson W.W."/>
            <person name="Aquadro C.F."/>
            <person name="Ardell D.H."/>
            <person name="Arguello R."/>
            <person name="Artieri C.G."/>
            <person name="Barbash D.A."/>
            <person name="Barker D."/>
            <person name="Barsanti P."/>
            <person name="Batterham P."/>
            <person name="Batzoglou S."/>
            <person name="Begun D."/>
            <person name="Bhutkar A."/>
            <person name="Blanco E."/>
            <person name="Bosak S.A."/>
            <person name="Bradley R.K."/>
            <person name="Brand A.D."/>
            <person name="Brent M.R."/>
            <person name="Brooks A.N."/>
            <person name="Brown R.H."/>
            <person name="Butlin R.K."/>
            <person name="Caggese C."/>
            <person name="Calvi B.R."/>
            <person name="Bernardo de Carvalho A."/>
            <person name="Caspi A."/>
            <person name="Castrezana S."/>
            <person name="Celniker S.E."/>
            <person name="Chang J.L."/>
            <person name="Chapple C."/>
            <person name="Chatterji S."/>
            <person name="Chinwalla A."/>
            <person name="Civetta A."/>
            <person name="Clifton S.W."/>
            <person name="Comeron J.M."/>
            <person name="Costello J.C."/>
            <person name="Coyne J.A."/>
            <person name="Daub J."/>
            <person name="David R.G."/>
            <person name="Delcher A.L."/>
            <person name="Delehaunty K."/>
            <person name="Do C.B."/>
            <person name="Ebling H."/>
            <person name="Edwards K."/>
            <person name="Eickbush T."/>
            <person name="Evans J.D."/>
            <person name="Filipski A."/>
            <person name="Findeiss S."/>
            <person name="Freyhult E."/>
            <person name="Fulton L."/>
            <person name="Fulton R."/>
            <person name="Garcia A.C."/>
            <person name="Gardiner A."/>
            <person name="Garfield D.A."/>
            <person name="Garvin B.E."/>
            <person name="Gibson G."/>
            <person name="Gilbert D."/>
            <person name="Gnerre S."/>
            <person name="Godfrey J."/>
            <person name="Good R."/>
            <person name="Gotea V."/>
            <person name="Gravely B."/>
            <person name="Greenberg A.J."/>
            <person name="Griffiths-Jones S."/>
            <person name="Gross S."/>
            <person name="Guigo R."/>
            <person name="Gustafson E.A."/>
            <person name="Haerty W."/>
            <person name="Hahn M.W."/>
            <person name="Halligan D.L."/>
            <person name="Halpern A.L."/>
            <person name="Halter G.M."/>
            <person name="Han M.V."/>
            <person name="Heger A."/>
            <person name="Hillier L."/>
            <person name="Hinrichs A.S."/>
            <person name="Holmes I."/>
            <person name="Hoskins R.A."/>
            <person name="Hubisz M.J."/>
            <person name="Hultmark D."/>
            <person name="Huntley M.A."/>
            <person name="Jaffe D.B."/>
            <person name="Jagadeeshan S."/>
            <person name="Jeck W.R."/>
            <person name="Johnson J."/>
            <person name="Jones C.D."/>
            <person name="Jordan W.C."/>
            <person name="Karpen G.H."/>
            <person name="Kataoka E."/>
            <person name="Keightley P.D."/>
            <person name="Kheradpour P."/>
            <person name="Kirkness E.F."/>
            <person name="Koerich L.B."/>
            <person name="Kristiansen K."/>
            <person name="Kudrna D."/>
            <person name="Kulathinal R.J."/>
            <person name="Kumar S."/>
            <person name="Kwok R."/>
            <person name="Lander E."/>
            <person name="Langley C.H."/>
            <person name="Lapoint R."/>
            <person name="Lazzaro B.P."/>
            <person name="Lee S.J."/>
            <person name="Levesque L."/>
            <person name="Li R."/>
            <person name="Lin C.F."/>
            <person name="Lin M.F."/>
            <person name="Lindblad-Toh K."/>
            <person name="Llopart A."/>
            <person name="Long M."/>
            <person name="Low L."/>
            <person name="Lozovsky E."/>
            <person name="Lu J."/>
            <person name="Luo M."/>
            <person name="Machado C.A."/>
            <person name="Makalowski W."/>
            <person name="Marzo M."/>
            <person name="Matsuda M."/>
            <person name="Matzkin L."/>
            <person name="McAllister B."/>
            <person name="McBride C.S."/>
            <person name="McKernan B."/>
            <person name="McKernan K."/>
            <person name="Mendez-Lago M."/>
            <person name="Minx P."/>
            <person name="Mollenhauer M.U."/>
            <person name="Montooth K."/>
            <person name="Mount S.M."/>
            <person name="Mu X."/>
            <person name="Myers E."/>
            <person name="Negre B."/>
            <person name="Newfeld S."/>
            <person name="Nielsen R."/>
            <person name="Noor M.A."/>
            <person name="O'Grady P."/>
            <person name="Pachter L."/>
            <person name="Papaceit M."/>
            <person name="Parisi M.J."/>
            <person name="Parisi M."/>
            <person name="Parts L."/>
            <person name="Pedersen J.S."/>
            <person name="Pesole G."/>
            <person name="Phillippy A.M."/>
            <person name="Ponting C.P."/>
            <person name="Pop M."/>
            <person name="Porcelli D."/>
            <person name="Powell J.R."/>
            <person name="Prohaska S."/>
            <person name="Pruitt K."/>
            <person name="Puig M."/>
            <person name="Quesneville H."/>
            <person name="Ram K.R."/>
            <person name="Rand D."/>
            <person name="Rasmussen M.D."/>
            <person name="Reed L.K."/>
            <person name="Reenan R."/>
            <person name="Reily A."/>
            <person name="Remington K.A."/>
            <person name="Rieger T.T."/>
            <person name="Ritchie M.G."/>
            <person name="Robin C."/>
            <person name="Rogers Y.H."/>
            <person name="Rohde C."/>
            <person name="Rozas J."/>
            <person name="Rubenfield M.J."/>
            <person name="Ruiz A."/>
            <person name="Russo S."/>
            <person name="Salzberg S.L."/>
            <person name="Sanchez-Gracia A."/>
            <person name="Saranga D.J."/>
            <person name="Sato H."/>
            <person name="Schaeffer S.W."/>
            <person name="Schatz M.C."/>
            <person name="Schlenke T."/>
            <person name="Schwartz R."/>
            <person name="Segarra C."/>
            <person name="Singh R.S."/>
            <person name="Sirot L."/>
            <person name="Sirota M."/>
            <person name="Sisneros N.B."/>
            <person name="Smith C.D."/>
            <person name="Smith T.F."/>
            <person name="Spieth J."/>
            <person name="Stage D.E."/>
            <person name="Stark A."/>
            <person name="Stephan W."/>
            <person name="Strausberg R.L."/>
            <person name="Strempel S."/>
            <person name="Sturgill D."/>
            <person name="Sutton G."/>
            <person name="Sutton G.G."/>
            <person name="Tao W."/>
            <person name="Teichmann S."/>
            <person name="Tobari Y.N."/>
            <person name="Tomimura Y."/>
            <person name="Tsolas J.M."/>
            <person name="Valente V.L."/>
            <person name="Venter E."/>
            <person name="Venter J.C."/>
            <person name="Vicario S."/>
            <person name="Vieira F.G."/>
            <person name="Vilella A.J."/>
            <person name="Villasante A."/>
            <person name="Walenz B."/>
            <person name="Wang J."/>
            <person name="Wasserman M."/>
            <person name="Watts T."/>
            <person name="Wilson D."/>
            <person name="Wilson R.K."/>
            <person name="Wing R.A."/>
            <person name="Wolfner M.F."/>
            <person name="Wong A."/>
            <person name="Wong G.K."/>
            <person name="Wu C.I."/>
            <person name="Wu G."/>
            <person name="Yamamoto D."/>
            <person name="Yang H.P."/>
            <person name="Yang S.P."/>
            <person name="Yorke J.A."/>
            <person name="Yoshida K."/>
            <person name="Zdobnov E."/>
            <person name="Zhang P."/>
            <person name="Zhang Y."/>
            <person name="Zimin A.V."/>
            <person name="Baldwin J."/>
            <person name="Abdouelleil A."/>
            <person name="Abdulkadir J."/>
            <person name="Abebe A."/>
            <person name="Abera B."/>
            <person name="Abreu J."/>
            <person name="Acer S.C."/>
            <person name="Aftuck L."/>
            <person name="Alexander A."/>
            <person name="An P."/>
            <person name="Anderson E."/>
            <person name="Anderson S."/>
            <person name="Arachi H."/>
            <person name="Azer M."/>
            <person name="Bachantsang P."/>
            <person name="Barry A."/>
            <person name="Bayul T."/>
            <person name="Berlin A."/>
            <person name="Bessette D."/>
            <person name="Bloom T."/>
            <person name="Blye J."/>
            <person name="Boguslavskiy L."/>
            <person name="Bonnet C."/>
            <person name="Boukhgalter B."/>
            <person name="Bourzgui I."/>
            <person name="Brown A."/>
            <person name="Cahill P."/>
            <person name="Channer S."/>
            <person name="Cheshatsang Y."/>
            <person name="Chuda L."/>
            <person name="Citroen M."/>
            <person name="Collymore A."/>
            <person name="Cooke P."/>
            <person name="Costello M."/>
            <person name="D'Aco K."/>
            <person name="Daza R."/>
            <person name="De Haan G."/>
            <person name="DeGray S."/>
            <person name="DeMaso C."/>
            <person name="Dhargay N."/>
            <person name="Dooley K."/>
            <person name="Dooley E."/>
            <person name="Doricent M."/>
            <person name="Dorje P."/>
            <person name="Dorjee K."/>
            <person name="Dupes A."/>
            <person name="Elong R."/>
            <person name="Falk J."/>
            <person name="Farina A."/>
            <person name="Faro S."/>
            <person name="Ferguson D."/>
            <person name="Fisher S."/>
            <person name="Foley C.D."/>
            <person name="Franke A."/>
            <person name="Friedrich D."/>
            <person name="Gadbois L."/>
            <person name="Gearin G."/>
            <person name="Gearin C.R."/>
            <person name="Giannoukos G."/>
            <person name="Goode T."/>
            <person name="Graham J."/>
            <person name="Grandbois E."/>
            <person name="Grewal S."/>
            <person name="Gyaltsen K."/>
            <person name="Hafez N."/>
            <person name="Hagos B."/>
            <person name="Hall J."/>
            <person name="Henson C."/>
            <person name="Hollinger A."/>
            <person name="Honan T."/>
            <person name="Huard M.D."/>
            <person name="Hughes L."/>
            <person name="Hurhula B."/>
            <person name="Husby M.E."/>
            <person name="Kamat A."/>
            <person name="Kanga B."/>
            <person name="Kashin S."/>
            <person name="Khazanovich D."/>
            <person name="Kisner P."/>
            <person name="Lance K."/>
            <person name="Lara M."/>
            <person name="Lee W."/>
            <person name="Lennon N."/>
            <person name="Letendre F."/>
            <person name="LeVine R."/>
            <person name="Lipovsky A."/>
            <person name="Liu X."/>
            <person name="Liu J."/>
            <person name="Liu S."/>
            <person name="Lokyitsang T."/>
            <person name="Lokyitsang Y."/>
            <person name="Lubonja R."/>
            <person name="Lui A."/>
            <person name="MacDonald P."/>
            <person name="Magnisalis V."/>
            <person name="Maru K."/>
            <person name="Matthews C."/>
            <person name="McCusker W."/>
            <person name="McDonough S."/>
            <person name="Mehta T."/>
            <person name="Meldrim J."/>
            <person name="Meneus L."/>
            <person name="Mihai O."/>
            <person name="Mihalev A."/>
            <person name="Mihova T."/>
            <person name="Mittelman R."/>
            <person name="Mlenga V."/>
            <person name="Montmayeur A."/>
            <person name="Mulrain L."/>
            <person name="Navidi A."/>
            <person name="Naylor J."/>
            <person name="Negash T."/>
            <person name="Nguyen T."/>
            <person name="Nguyen N."/>
            <person name="Nicol R."/>
            <person name="Norbu C."/>
            <person name="Norbu N."/>
            <person name="Novod N."/>
            <person name="O'Neill B."/>
            <person name="Osman S."/>
            <person name="Markiewicz E."/>
            <person name="Oyono O.L."/>
            <person name="Patti C."/>
            <person name="Phunkhang P."/>
            <person name="Pierre F."/>
            <person name="Priest M."/>
            <person name="Raghuraman S."/>
            <person name="Rege F."/>
            <person name="Reyes R."/>
            <person name="Rise C."/>
            <person name="Rogov P."/>
            <person name="Ross K."/>
            <person name="Ryan E."/>
            <person name="Settipalli S."/>
            <person name="Shea T."/>
            <person name="Sherpa N."/>
            <person name="Shi L."/>
            <person name="Shih D."/>
            <person name="Sparrow T."/>
            <person name="Spaulding J."/>
            <person name="Stalker J."/>
            <person name="Stange-Thomann N."/>
            <person name="Stavropoulos S."/>
            <person name="Stone C."/>
            <person name="Strader C."/>
            <person name="Tesfaye S."/>
            <person name="Thomson T."/>
            <person name="Thoulutsang Y."/>
            <person name="Thoulutsang D."/>
            <person name="Topham K."/>
            <person name="Topping I."/>
            <person name="Tsamla T."/>
            <person name="Vassiliev H."/>
            <person name="Vo A."/>
            <person name="Wangchuk T."/>
            <person name="Wangdi T."/>
            <person name="Weiand M."/>
            <person name="Wilkinson J."/>
            <person name="Wilson A."/>
            <person name="Yadav S."/>
            <person name="Young G."/>
            <person name="Yu Q."/>
            <person name="Zembek L."/>
            <person name="Zhong D."/>
            <person name="Zimmer A."/>
            <person name="Zwirko Z."/>
            <person name="Jaffe D.B."/>
            <person name="Alvarez P."/>
            <person name="Brockman W."/>
            <person name="Butler J."/>
            <person name="Chin C."/>
            <person name="Gnerre S."/>
            <person name="Grabherr M."/>
            <person name="Kleber M."/>
            <person name="Mauceli E."/>
            <person name="MacCallum I."/>
        </authorList>
    </citation>
    <scope>NUCLEOTIDE SEQUENCE [LARGE SCALE GENOMIC DNA]</scope>
    <source>
        <strain evidence="4">TSC#15081-1352.22</strain>
        <strain evidence="6">Tucson 15081-1352.22</strain>
    </source>
</reference>
<dbReference type="Pfam" id="PF22080">
    <property type="entry name" value="Dark_CARD"/>
    <property type="match status" value="1"/>
</dbReference>
<dbReference type="GO" id="GO:0005524">
    <property type="term" value="F:ATP binding"/>
    <property type="evidence" value="ECO:0007669"/>
    <property type="project" value="EnsemblMetazoa"/>
</dbReference>
<proteinExistence type="predicted"/>
<dbReference type="GO" id="GO:0042802">
    <property type="term" value="F:identical protein binding"/>
    <property type="evidence" value="ECO:0007669"/>
    <property type="project" value="EnsemblMetazoa"/>
</dbReference>
<dbReference type="GO" id="GO:0033353">
    <property type="term" value="P:S-adenosylmethionine cycle"/>
    <property type="evidence" value="ECO:0007669"/>
    <property type="project" value="EnsemblMetazoa"/>
</dbReference>
<protein>
    <submittedName>
        <fullName evidence="4">Uncharacterized protein, isoform A</fullName>
    </submittedName>
    <submittedName>
        <fullName evidence="5">Uncharacterized protein, isoform E</fullName>
    </submittedName>
</protein>
<dbReference type="GO" id="GO:0021556">
    <property type="term" value="P:central nervous system formation"/>
    <property type="evidence" value="ECO:0007669"/>
    <property type="project" value="EnsemblMetazoa"/>
</dbReference>
<dbReference type="EMBL" id="CH933808">
    <property type="protein sequence ID" value="KRG05552.1"/>
    <property type="molecule type" value="Genomic_DNA"/>
</dbReference>
<dbReference type="InterPro" id="IPR011047">
    <property type="entry name" value="Quinoprotein_ADH-like_sf"/>
</dbReference>